<dbReference type="InterPro" id="IPR050570">
    <property type="entry name" value="Cell_wall_metabolism_enzyme"/>
</dbReference>
<dbReference type="PANTHER" id="PTHR21666">
    <property type="entry name" value="PEPTIDASE-RELATED"/>
    <property type="match status" value="1"/>
</dbReference>
<reference evidence="2 3" key="1">
    <citation type="submission" date="2014-02" db="EMBL/GenBank/DDBJ databases">
        <authorList>
            <person name="Genoscope - CEA"/>
        </authorList>
    </citation>
    <scope>NUCLEOTIDE SEQUENCE [LARGE SCALE GENOMIC DNA]</scope>
    <source>
        <strain evidence="2 3">PCC 8005</strain>
    </source>
</reference>
<keyword evidence="3" id="KW-1185">Reference proteome</keyword>
<dbReference type="InterPro" id="IPR016047">
    <property type="entry name" value="M23ase_b-sheet_dom"/>
</dbReference>
<name>A0A9P1KJX6_9CYAN</name>
<dbReference type="Gene3D" id="2.30.30.40">
    <property type="entry name" value="SH3 Domains"/>
    <property type="match status" value="2"/>
</dbReference>
<dbReference type="InterPro" id="IPR011055">
    <property type="entry name" value="Dup_hybrid_motif"/>
</dbReference>
<evidence type="ECO:0000259" key="1">
    <source>
        <dbReference type="Pfam" id="PF01551"/>
    </source>
</evidence>
<dbReference type="Pfam" id="PF01551">
    <property type="entry name" value="Peptidase_M23"/>
    <property type="match status" value="1"/>
</dbReference>
<proteinExistence type="predicted"/>
<gene>
    <name evidence="2" type="ORF">ARTHRO_60205</name>
</gene>
<dbReference type="SUPFAM" id="SSF51261">
    <property type="entry name" value="Duplicated hybrid motif"/>
    <property type="match status" value="1"/>
</dbReference>
<evidence type="ECO:0000313" key="3">
    <source>
        <dbReference type="Proteomes" id="UP000032946"/>
    </source>
</evidence>
<accession>A0A9P1KJX6</accession>
<organism evidence="2 3">
    <name type="scientific">Limnospira indica PCC 8005</name>
    <dbReference type="NCBI Taxonomy" id="376219"/>
    <lineage>
        <taxon>Bacteria</taxon>
        <taxon>Bacillati</taxon>
        <taxon>Cyanobacteriota</taxon>
        <taxon>Cyanophyceae</taxon>
        <taxon>Oscillatoriophycideae</taxon>
        <taxon>Oscillatoriales</taxon>
        <taxon>Sirenicapillariaceae</taxon>
        <taxon>Limnospira</taxon>
    </lineage>
</organism>
<evidence type="ECO:0000313" key="2">
    <source>
        <dbReference type="EMBL" id="CDM97604.1"/>
    </source>
</evidence>
<dbReference type="GO" id="GO:0004222">
    <property type="term" value="F:metalloendopeptidase activity"/>
    <property type="evidence" value="ECO:0007669"/>
    <property type="project" value="TreeGrafter"/>
</dbReference>
<dbReference type="AlphaFoldDB" id="A0A9P1KJX6"/>
<dbReference type="CDD" id="cd12797">
    <property type="entry name" value="M23_peptidase"/>
    <property type="match status" value="1"/>
</dbReference>
<dbReference type="Gene3D" id="2.70.70.10">
    <property type="entry name" value="Glucose Permease (Domain IIA)"/>
    <property type="match status" value="1"/>
</dbReference>
<sequence length="611" mass="65583">MRSEELAMFSVDTDTKEISGLLGTNPNAIARSDGDILESFNAHGLPVTGAVEPVLLPTLVPVEGDRLVMALDISVDQEINPAETDSHTAPSVDSLTGMALANTYEQLQQFANSPEFLSQMSIAFGDDFDVEAAQDLADSLTNGTFEMPPTTVVSAADINGSNGAFAAATNNIYLASEFVAENADNPEAIVSVLLEEIGHYIDSQINISDTPGDEGAIFSGLVQGREFDAGELEALMAVDDTATVMINGEATLIEQSLPRSNDNNAWAIASGDNTRFDPPLWRGEVDERWRTSPQLLQLYTDLSTAVLGRRFRMTAGYAYDQSYFQGLGTWHAGIDIGAPARTPVRSVLGGTVAWTWSSPTAGAFIGVNSSDGRQWVYGHLQSSGSFTPGSRITAGQTIGQVGNQSGANHLHLEVRTPPFRGTNGGNSNRNFILSATMSPLQAFSLSRPSTPSPLPTQPSTGAFRGTVDGALNIRSGPGTNNSIVGSLSPGHSRTFDAVARGTTHWDAREQRNDNRWFRIQNTNQWVSASFITGNPLFTGAADTTLNIRSGPGTNFSVVGSLSNGSRRTFDATTVGTTHWDTRERKNENRWFRLQNTNQWVSAAFITGDPTY</sequence>
<dbReference type="Proteomes" id="UP000032946">
    <property type="component" value="Chromosome"/>
</dbReference>
<dbReference type="PANTHER" id="PTHR21666:SF270">
    <property type="entry name" value="MUREIN HYDROLASE ACTIVATOR ENVC"/>
    <property type="match status" value="1"/>
</dbReference>
<feature type="domain" description="M23ase beta-sheet core" evidence="1">
    <location>
        <begin position="331"/>
        <end position="416"/>
    </location>
</feature>
<keyword evidence="2" id="KW-0378">Hydrolase</keyword>
<protein>
    <submittedName>
        <fullName evidence="2">Metalloendopeptidase, M23 family</fullName>
        <ecNumber evidence="2">3.4.24.-</ecNumber>
    </submittedName>
</protein>
<dbReference type="EC" id="3.4.24.-" evidence="2"/>
<dbReference type="EMBL" id="FO818640">
    <property type="protein sequence ID" value="CDM97604.1"/>
    <property type="molecule type" value="Genomic_DNA"/>
</dbReference>